<feature type="binding site" evidence="9">
    <location>
        <position position="301"/>
    </location>
    <ligand>
        <name>L-histidine</name>
        <dbReference type="ChEBI" id="CHEBI:57595"/>
    </ligand>
</feature>
<evidence type="ECO:0000256" key="7">
    <source>
        <dbReference type="ARBA" id="ARBA00023146"/>
    </source>
</evidence>
<feature type="binding site" evidence="9">
    <location>
        <position position="146"/>
    </location>
    <ligand>
        <name>L-histidine</name>
        <dbReference type="ChEBI" id="CHEBI:57595"/>
    </ligand>
</feature>
<feature type="binding site" evidence="9">
    <location>
        <position position="126"/>
    </location>
    <ligand>
        <name>L-histidine</name>
        <dbReference type="ChEBI" id="CHEBI:57595"/>
    </ligand>
</feature>
<dbReference type="InterPro" id="IPR045864">
    <property type="entry name" value="aa-tRNA-synth_II/BPL/LPL"/>
</dbReference>
<keyword evidence="6" id="KW-0648">Protein biosynthesis</keyword>
<dbReference type="GO" id="GO:0005829">
    <property type="term" value="C:cytosol"/>
    <property type="evidence" value="ECO:0007669"/>
    <property type="project" value="TreeGrafter"/>
</dbReference>
<dbReference type="SUPFAM" id="SSF55681">
    <property type="entry name" value="Class II aaRS and biotin synthetases"/>
    <property type="match status" value="1"/>
</dbReference>
<evidence type="ECO:0000259" key="10">
    <source>
        <dbReference type="PROSITE" id="PS50862"/>
    </source>
</evidence>
<dbReference type="Proteomes" id="UP000785679">
    <property type="component" value="Unassembled WGS sequence"/>
</dbReference>
<feature type="binding site" evidence="9">
    <location>
        <begin position="99"/>
        <end position="101"/>
    </location>
    <ligand>
        <name>L-histidine</name>
        <dbReference type="ChEBI" id="CHEBI:57595"/>
    </ligand>
</feature>
<comment type="catalytic activity">
    <reaction evidence="8">
        <text>tRNA(His) + L-histidine + ATP = L-histidyl-tRNA(His) + AMP + diphosphate + H(+)</text>
        <dbReference type="Rhea" id="RHEA:17313"/>
        <dbReference type="Rhea" id="RHEA-COMP:9665"/>
        <dbReference type="Rhea" id="RHEA-COMP:9689"/>
        <dbReference type="ChEBI" id="CHEBI:15378"/>
        <dbReference type="ChEBI" id="CHEBI:30616"/>
        <dbReference type="ChEBI" id="CHEBI:33019"/>
        <dbReference type="ChEBI" id="CHEBI:57595"/>
        <dbReference type="ChEBI" id="CHEBI:78442"/>
        <dbReference type="ChEBI" id="CHEBI:78527"/>
        <dbReference type="ChEBI" id="CHEBI:456215"/>
        <dbReference type="EC" id="6.1.1.21"/>
    </reaction>
</comment>
<sequence length="473" mass="53414">MNVSQNYQQFNMASAPLKVSKELTKKVAKGARDMLPQQMAIKEGALSQIKEVFKRHGGQEIDTPVFERREVLMGKYGDANKLVYDIADQGGELLSLRYDLTVPFARFMATNNIQKLKRFQIGKVYRRDQPNSKAGRYREFYQCDFDIAGPSLPMLADAEVLKVFSELLDGFKLDFKLKLNDRRLLELAVTDRAQTDPQMFASICTSIDKLDKEPWDQVQDELNQKGLTYDQVQKLGDFVNGDLANGTDSFETAIGKLETMFEKVQNQEKKGQVLHEMRLLRVYLDAMDIERRVKLDTSLARGLDYYTGMIFEAVIAGGEEASLGLGSIAAGGRYDNLIGMFSKNQIPSAGGSLGIERIFNILESRAAKEEALINPMDIVIGQMGTINRAHVLKIASWLWSHNLKTEIFYENQQKLGEQIKIAANKGARYLVVVGEDELKDGQLLLRDLTKKEQVKVPFDQESLMKAIKRDNLS</sequence>
<evidence type="ECO:0000256" key="5">
    <source>
        <dbReference type="ARBA" id="ARBA00022840"/>
    </source>
</evidence>
<feature type="binding site" evidence="9">
    <location>
        <position position="142"/>
    </location>
    <ligand>
        <name>L-histidine</name>
        <dbReference type="ChEBI" id="CHEBI:57595"/>
    </ligand>
</feature>
<comment type="similarity">
    <text evidence="1">Belongs to the class-II aminoacyl-tRNA synthetase family.</text>
</comment>
<dbReference type="EMBL" id="RRYP01009870">
    <property type="protein sequence ID" value="TNV78774.1"/>
    <property type="molecule type" value="Genomic_DNA"/>
</dbReference>
<dbReference type="InterPro" id="IPR036621">
    <property type="entry name" value="Anticodon-bd_dom_sf"/>
</dbReference>
<dbReference type="PANTHER" id="PTHR11476">
    <property type="entry name" value="HISTIDYL-TRNA SYNTHETASE"/>
    <property type="match status" value="1"/>
</dbReference>
<dbReference type="InterPro" id="IPR033656">
    <property type="entry name" value="HisRS_anticodon"/>
</dbReference>
<dbReference type="GO" id="GO:0003723">
    <property type="term" value="F:RNA binding"/>
    <property type="evidence" value="ECO:0007669"/>
    <property type="project" value="TreeGrafter"/>
</dbReference>
<dbReference type="Pfam" id="PF03129">
    <property type="entry name" value="HGTP_anticodon"/>
    <property type="match status" value="1"/>
</dbReference>
<protein>
    <recommendedName>
        <fullName evidence="2">histidine--tRNA ligase</fullName>
        <ecNumber evidence="2">6.1.1.21</ecNumber>
    </recommendedName>
</protein>
<organism evidence="11 12">
    <name type="scientific">Halteria grandinella</name>
    <dbReference type="NCBI Taxonomy" id="5974"/>
    <lineage>
        <taxon>Eukaryota</taxon>
        <taxon>Sar</taxon>
        <taxon>Alveolata</taxon>
        <taxon>Ciliophora</taxon>
        <taxon>Intramacronucleata</taxon>
        <taxon>Spirotrichea</taxon>
        <taxon>Stichotrichia</taxon>
        <taxon>Sporadotrichida</taxon>
        <taxon>Halteriidae</taxon>
        <taxon>Halteria</taxon>
    </lineage>
</organism>
<evidence type="ECO:0000256" key="4">
    <source>
        <dbReference type="ARBA" id="ARBA00022741"/>
    </source>
</evidence>
<dbReference type="Gene3D" id="3.30.930.10">
    <property type="entry name" value="Bira Bifunctional Protein, Domain 2"/>
    <property type="match status" value="1"/>
</dbReference>
<dbReference type="GO" id="GO:0005739">
    <property type="term" value="C:mitochondrion"/>
    <property type="evidence" value="ECO:0007669"/>
    <property type="project" value="TreeGrafter"/>
</dbReference>
<dbReference type="Pfam" id="PF13393">
    <property type="entry name" value="tRNA-synt_His"/>
    <property type="match status" value="1"/>
</dbReference>
<feature type="binding site" evidence="9">
    <location>
        <begin position="305"/>
        <end position="306"/>
    </location>
    <ligand>
        <name>L-histidine</name>
        <dbReference type="ChEBI" id="CHEBI:57595"/>
    </ligand>
</feature>
<feature type="domain" description="Aminoacyl-transfer RNA synthetases class-II family profile" evidence="10">
    <location>
        <begin position="22"/>
        <end position="375"/>
    </location>
</feature>
<dbReference type="InterPro" id="IPR006195">
    <property type="entry name" value="aa-tRNA-synth_II"/>
</dbReference>
<evidence type="ECO:0000313" key="11">
    <source>
        <dbReference type="EMBL" id="TNV78774.1"/>
    </source>
</evidence>
<evidence type="ECO:0000256" key="6">
    <source>
        <dbReference type="ARBA" id="ARBA00022917"/>
    </source>
</evidence>
<dbReference type="InterPro" id="IPR004154">
    <property type="entry name" value="Anticodon-bd"/>
</dbReference>
<dbReference type="OrthoDB" id="1906957at2759"/>
<proteinExistence type="inferred from homology"/>
<dbReference type="Gene3D" id="3.40.50.800">
    <property type="entry name" value="Anticodon-binding domain"/>
    <property type="match status" value="1"/>
</dbReference>
<evidence type="ECO:0000256" key="2">
    <source>
        <dbReference type="ARBA" id="ARBA00012815"/>
    </source>
</evidence>
<keyword evidence="5" id="KW-0067">ATP-binding</keyword>
<keyword evidence="3" id="KW-0436">Ligase</keyword>
<dbReference type="GO" id="GO:0005524">
    <property type="term" value="F:ATP binding"/>
    <property type="evidence" value="ECO:0007669"/>
    <property type="project" value="UniProtKB-KW"/>
</dbReference>
<dbReference type="PIRSF" id="PIRSF001549">
    <property type="entry name" value="His-tRNA_synth"/>
    <property type="match status" value="1"/>
</dbReference>
<reference evidence="11" key="1">
    <citation type="submission" date="2019-06" db="EMBL/GenBank/DDBJ databases">
        <authorList>
            <person name="Zheng W."/>
        </authorList>
    </citation>
    <scope>NUCLEOTIDE SEQUENCE</scope>
    <source>
        <strain evidence="11">QDHG01</strain>
    </source>
</reference>
<keyword evidence="12" id="KW-1185">Reference proteome</keyword>
<dbReference type="InterPro" id="IPR041715">
    <property type="entry name" value="HisRS-like_core"/>
</dbReference>
<keyword evidence="7" id="KW-0030">Aminoacyl-tRNA synthetase</keyword>
<evidence type="ECO:0000256" key="1">
    <source>
        <dbReference type="ARBA" id="ARBA00008226"/>
    </source>
</evidence>
<gene>
    <name evidence="11" type="ORF">FGO68_gene219</name>
</gene>
<evidence type="ECO:0000256" key="8">
    <source>
        <dbReference type="ARBA" id="ARBA00047639"/>
    </source>
</evidence>
<dbReference type="CDD" id="cd00773">
    <property type="entry name" value="HisRS-like_core"/>
    <property type="match status" value="1"/>
</dbReference>
<dbReference type="NCBIfam" id="TIGR00442">
    <property type="entry name" value="hisS"/>
    <property type="match status" value="1"/>
</dbReference>
<dbReference type="GO" id="GO:0032543">
    <property type="term" value="P:mitochondrial translation"/>
    <property type="evidence" value="ECO:0007669"/>
    <property type="project" value="TreeGrafter"/>
</dbReference>
<dbReference type="PANTHER" id="PTHR11476:SF7">
    <property type="entry name" value="HISTIDINE--TRNA LIGASE"/>
    <property type="match status" value="1"/>
</dbReference>
<dbReference type="SUPFAM" id="SSF52954">
    <property type="entry name" value="Class II aaRS ABD-related"/>
    <property type="match status" value="1"/>
</dbReference>
<dbReference type="InterPro" id="IPR015807">
    <property type="entry name" value="His-tRNA-ligase"/>
</dbReference>
<name>A0A8J8NR24_HALGN</name>
<keyword evidence="4" id="KW-0547">Nucleotide-binding</keyword>
<dbReference type="PROSITE" id="PS50862">
    <property type="entry name" value="AA_TRNA_LIGASE_II"/>
    <property type="match status" value="1"/>
</dbReference>
<evidence type="ECO:0000313" key="12">
    <source>
        <dbReference type="Proteomes" id="UP000785679"/>
    </source>
</evidence>
<dbReference type="CDD" id="cd00859">
    <property type="entry name" value="HisRS_anticodon"/>
    <property type="match status" value="1"/>
</dbReference>
<dbReference type="InterPro" id="IPR004516">
    <property type="entry name" value="HisRS/HisZ"/>
</dbReference>
<comment type="caution">
    <text evidence="11">The sequence shown here is derived from an EMBL/GenBank/DDBJ whole genome shotgun (WGS) entry which is preliminary data.</text>
</comment>
<dbReference type="AlphaFoldDB" id="A0A8J8NR24"/>
<evidence type="ECO:0000256" key="9">
    <source>
        <dbReference type="PIRSR" id="PIRSR001549-1"/>
    </source>
</evidence>
<dbReference type="GO" id="GO:0004821">
    <property type="term" value="F:histidine-tRNA ligase activity"/>
    <property type="evidence" value="ECO:0007669"/>
    <property type="project" value="UniProtKB-EC"/>
</dbReference>
<dbReference type="EC" id="6.1.1.21" evidence="2"/>
<accession>A0A8J8NR24</accession>
<evidence type="ECO:0000256" key="3">
    <source>
        <dbReference type="ARBA" id="ARBA00022598"/>
    </source>
</evidence>
<dbReference type="HAMAP" id="MF_00127">
    <property type="entry name" value="His_tRNA_synth"/>
    <property type="match status" value="1"/>
</dbReference>
<dbReference type="GO" id="GO:0006427">
    <property type="term" value="P:histidyl-tRNA aminoacylation"/>
    <property type="evidence" value="ECO:0007669"/>
    <property type="project" value="InterPro"/>
</dbReference>